<reference evidence="2 3" key="1">
    <citation type="journal article" date="2021" name="Elife">
        <title>Chloroplast acquisition without the gene transfer in kleptoplastic sea slugs, Plakobranchus ocellatus.</title>
        <authorList>
            <person name="Maeda T."/>
            <person name="Takahashi S."/>
            <person name="Yoshida T."/>
            <person name="Shimamura S."/>
            <person name="Takaki Y."/>
            <person name="Nagai Y."/>
            <person name="Toyoda A."/>
            <person name="Suzuki Y."/>
            <person name="Arimoto A."/>
            <person name="Ishii H."/>
            <person name="Satoh N."/>
            <person name="Nishiyama T."/>
            <person name="Hasebe M."/>
            <person name="Maruyama T."/>
            <person name="Minagawa J."/>
            <person name="Obokata J."/>
            <person name="Shigenobu S."/>
        </authorList>
    </citation>
    <scope>NUCLEOTIDE SEQUENCE [LARGE SCALE GENOMIC DNA]</scope>
</reference>
<dbReference type="Gene3D" id="3.20.20.80">
    <property type="entry name" value="Glycosidases"/>
    <property type="match status" value="1"/>
</dbReference>
<gene>
    <name evidence="2" type="ORF">ElyMa_005248700</name>
</gene>
<keyword evidence="1" id="KW-0472">Membrane</keyword>
<feature type="transmembrane region" description="Helical" evidence="1">
    <location>
        <begin position="31"/>
        <end position="47"/>
    </location>
</feature>
<keyword evidence="1" id="KW-1133">Transmembrane helix</keyword>
<dbReference type="EMBL" id="BMAT01010462">
    <property type="protein sequence ID" value="GFS27232.1"/>
    <property type="molecule type" value="Genomic_DNA"/>
</dbReference>
<comment type="caution">
    <text evidence="2">The sequence shown here is derived from an EMBL/GenBank/DDBJ whole genome shotgun (WGS) entry which is preliminary data.</text>
</comment>
<dbReference type="AlphaFoldDB" id="A0AAV4K0D9"/>
<organism evidence="2 3">
    <name type="scientific">Elysia marginata</name>
    <dbReference type="NCBI Taxonomy" id="1093978"/>
    <lineage>
        <taxon>Eukaryota</taxon>
        <taxon>Metazoa</taxon>
        <taxon>Spiralia</taxon>
        <taxon>Lophotrochozoa</taxon>
        <taxon>Mollusca</taxon>
        <taxon>Gastropoda</taxon>
        <taxon>Heterobranchia</taxon>
        <taxon>Euthyneura</taxon>
        <taxon>Panpulmonata</taxon>
        <taxon>Sacoglossa</taxon>
        <taxon>Placobranchoidea</taxon>
        <taxon>Plakobranchidae</taxon>
        <taxon>Elysia</taxon>
    </lineage>
</organism>
<accession>A0AAV4K0D9</accession>
<evidence type="ECO:0000313" key="2">
    <source>
        <dbReference type="EMBL" id="GFS27232.1"/>
    </source>
</evidence>
<keyword evidence="3" id="KW-1185">Reference proteome</keyword>
<dbReference type="Proteomes" id="UP000762676">
    <property type="component" value="Unassembled WGS sequence"/>
</dbReference>
<evidence type="ECO:0000313" key="3">
    <source>
        <dbReference type="Proteomes" id="UP000762676"/>
    </source>
</evidence>
<keyword evidence="1" id="KW-0812">Transmembrane</keyword>
<sequence>MDKVTKSGYNTLLSTPWYLSEISYGNDWRKYYTVEPLSFIVVVVVVVEGTVVIVIVVAVVAIAAADVVVIVVVVVVLYSE</sequence>
<name>A0AAV4K0D9_9GAST</name>
<evidence type="ECO:0000256" key="1">
    <source>
        <dbReference type="SAM" id="Phobius"/>
    </source>
</evidence>
<protein>
    <submittedName>
        <fullName evidence="2">Beta-hexosaminidase subunit beta</fullName>
    </submittedName>
</protein>
<feature type="transmembrane region" description="Helical" evidence="1">
    <location>
        <begin position="53"/>
        <end position="78"/>
    </location>
</feature>
<proteinExistence type="predicted"/>